<dbReference type="OMA" id="TFQYAFA"/>
<sequence>MRTSKAMQRDVKQQLDEKLSFAIPPPSLLEDLATQCTSNPNNHDVTFQYAFALSKSRDVSELKYSISMLNSLVKSGYEHQVDCMIGAATAHYLLKQYDTARSVCEAILRNRPENGLAAELHTASIAAREEEEERKAKNIAVGGTVAVAAVGLALLLGGGKKR</sequence>
<dbReference type="GO" id="GO:0000266">
    <property type="term" value="P:mitochondrial fission"/>
    <property type="evidence" value="ECO:0000318"/>
    <property type="project" value="GO_Central"/>
</dbReference>
<dbReference type="EMBL" id="CM000647">
    <property type="protein sequence ID" value="EED89439.1"/>
    <property type="molecule type" value="Genomic_DNA"/>
</dbReference>
<dbReference type="InterPro" id="IPR011990">
    <property type="entry name" value="TPR-like_helical_dom_sf"/>
</dbReference>
<dbReference type="RefSeq" id="XP_002292978.1">
    <property type="nucleotide sequence ID" value="XM_002292942.1"/>
</dbReference>
<dbReference type="GO" id="GO:0060090">
    <property type="term" value="F:molecular adaptor activity"/>
    <property type="evidence" value="ECO:0000318"/>
    <property type="project" value="GO_Central"/>
</dbReference>
<evidence type="ECO:0000313" key="3">
    <source>
        <dbReference type="Proteomes" id="UP000001449"/>
    </source>
</evidence>
<dbReference type="Gene3D" id="1.25.40.10">
    <property type="entry name" value="Tetratricopeptide repeat domain"/>
    <property type="match status" value="1"/>
</dbReference>
<keyword evidence="3" id="KW-1185">Reference proteome</keyword>
<dbReference type="HOGENOM" id="CLU_1638675_0_0_1"/>
<dbReference type="Proteomes" id="UP000001449">
    <property type="component" value="Chromosome 12"/>
</dbReference>
<dbReference type="SUPFAM" id="SSF48452">
    <property type="entry name" value="TPR-like"/>
    <property type="match status" value="1"/>
</dbReference>
<accession>B8CA38</accession>
<keyword evidence="1" id="KW-0812">Transmembrane</keyword>
<evidence type="ECO:0008006" key="4">
    <source>
        <dbReference type="Google" id="ProtNLM"/>
    </source>
</evidence>
<dbReference type="GO" id="GO:0016559">
    <property type="term" value="P:peroxisome fission"/>
    <property type="evidence" value="ECO:0000318"/>
    <property type="project" value="GO_Central"/>
</dbReference>
<keyword evidence="1" id="KW-1133">Transmembrane helix</keyword>
<evidence type="ECO:0000313" key="2">
    <source>
        <dbReference type="EMBL" id="EED89439.1"/>
    </source>
</evidence>
<dbReference type="PANTHER" id="PTHR13247">
    <property type="entry name" value="TETRATRICOPEPTIDE REPEAT PROTEIN 11 TPR REPEAT PROTEIN 11"/>
    <property type="match status" value="1"/>
</dbReference>
<dbReference type="InterPro" id="IPR016543">
    <property type="entry name" value="Fis1"/>
</dbReference>
<protein>
    <recommendedName>
        <fullName evidence="4">Mitochondrial fission 1 protein</fullName>
    </recommendedName>
</protein>
<dbReference type="GeneID" id="7445784"/>
<gene>
    <name evidence="2" type="ORF">THAPSDRAFT_9003</name>
</gene>
<proteinExistence type="predicted"/>
<dbReference type="GO" id="GO:0005778">
    <property type="term" value="C:peroxisomal membrane"/>
    <property type="evidence" value="ECO:0000318"/>
    <property type="project" value="GO_Central"/>
</dbReference>
<reference evidence="2 3" key="1">
    <citation type="journal article" date="2004" name="Science">
        <title>The genome of the diatom Thalassiosira pseudonana: ecology, evolution, and metabolism.</title>
        <authorList>
            <person name="Armbrust E.V."/>
            <person name="Berges J.A."/>
            <person name="Bowler C."/>
            <person name="Green B.R."/>
            <person name="Martinez D."/>
            <person name="Putnam N.H."/>
            <person name="Zhou S."/>
            <person name="Allen A.E."/>
            <person name="Apt K.E."/>
            <person name="Bechner M."/>
            <person name="Brzezinski M.A."/>
            <person name="Chaal B.K."/>
            <person name="Chiovitti A."/>
            <person name="Davis A.K."/>
            <person name="Demarest M.S."/>
            <person name="Detter J.C."/>
            <person name="Glavina T."/>
            <person name="Goodstein D."/>
            <person name="Hadi M.Z."/>
            <person name="Hellsten U."/>
            <person name="Hildebrand M."/>
            <person name="Jenkins B.D."/>
            <person name="Jurka J."/>
            <person name="Kapitonov V.V."/>
            <person name="Kroger N."/>
            <person name="Lau W.W."/>
            <person name="Lane T.W."/>
            <person name="Larimer F.W."/>
            <person name="Lippmeier J.C."/>
            <person name="Lucas S."/>
            <person name="Medina M."/>
            <person name="Montsant A."/>
            <person name="Obornik M."/>
            <person name="Parker M.S."/>
            <person name="Palenik B."/>
            <person name="Pazour G.J."/>
            <person name="Richardson P.M."/>
            <person name="Rynearson T.A."/>
            <person name="Saito M.A."/>
            <person name="Schwartz D.C."/>
            <person name="Thamatrakoln K."/>
            <person name="Valentin K."/>
            <person name="Vardi A."/>
            <person name="Wilkerson F.P."/>
            <person name="Rokhsar D.S."/>
        </authorList>
    </citation>
    <scope>NUCLEOTIDE SEQUENCE [LARGE SCALE GENOMIC DNA]</scope>
    <source>
        <strain evidence="2 3">CCMP1335</strain>
    </source>
</reference>
<feature type="transmembrane region" description="Helical" evidence="1">
    <location>
        <begin position="138"/>
        <end position="157"/>
    </location>
</feature>
<organism evidence="2 3">
    <name type="scientific">Thalassiosira pseudonana</name>
    <name type="common">Marine diatom</name>
    <name type="synonym">Cyclotella nana</name>
    <dbReference type="NCBI Taxonomy" id="35128"/>
    <lineage>
        <taxon>Eukaryota</taxon>
        <taxon>Sar</taxon>
        <taxon>Stramenopiles</taxon>
        <taxon>Ochrophyta</taxon>
        <taxon>Bacillariophyta</taxon>
        <taxon>Coscinodiscophyceae</taxon>
        <taxon>Thalassiosirophycidae</taxon>
        <taxon>Thalassiosirales</taxon>
        <taxon>Thalassiosiraceae</taxon>
        <taxon>Thalassiosira</taxon>
    </lineage>
</organism>
<dbReference type="KEGG" id="tps:THAPSDRAFT_9003"/>
<keyword evidence="1" id="KW-0472">Membrane</keyword>
<dbReference type="InParanoid" id="B8CA38"/>
<dbReference type="AlphaFoldDB" id="B8CA38"/>
<dbReference type="PANTHER" id="PTHR13247:SF0">
    <property type="entry name" value="MITOCHONDRIAL FISSION 1 PROTEIN"/>
    <property type="match status" value="1"/>
</dbReference>
<evidence type="ECO:0000256" key="1">
    <source>
        <dbReference type="SAM" id="Phobius"/>
    </source>
</evidence>
<reference evidence="2 3" key="2">
    <citation type="journal article" date="2008" name="Nature">
        <title>The Phaeodactylum genome reveals the evolutionary history of diatom genomes.</title>
        <authorList>
            <person name="Bowler C."/>
            <person name="Allen A.E."/>
            <person name="Badger J.H."/>
            <person name="Grimwood J."/>
            <person name="Jabbari K."/>
            <person name="Kuo A."/>
            <person name="Maheswari U."/>
            <person name="Martens C."/>
            <person name="Maumus F."/>
            <person name="Otillar R.P."/>
            <person name="Rayko E."/>
            <person name="Salamov A."/>
            <person name="Vandepoele K."/>
            <person name="Beszteri B."/>
            <person name="Gruber A."/>
            <person name="Heijde M."/>
            <person name="Katinka M."/>
            <person name="Mock T."/>
            <person name="Valentin K."/>
            <person name="Verret F."/>
            <person name="Berges J.A."/>
            <person name="Brownlee C."/>
            <person name="Cadoret J.P."/>
            <person name="Chiovitti A."/>
            <person name="Choi C.J."/>
            <person name="Coesel S."/>
            <person name="De Martino A."/>
            <person name="Detter J.C."/>
            <person name="Durkin C."/>
            <person name="Falciatore A."/>
            <person name="Fournet J."/>
            <person name="Haruta M."/>
            <person name="Huysman M.J."/>
            <person name="Jenkins B.D."/>
            <person name="Jiroutova K."/>
            <person name="Jorgensen R.E."/>
            <person name="Joubert Y."/>
            <person name="Kaplan A."/>
            <person name="Kroger N."/>
            <person name="Kroth P.G."/>
            <person name="La Roche J."/>
            <person name="Lindquist E."/>
            <person name="Lommer M."/>
            <person name="Martin-Jezequel V."/>
            <person name="Lopez P.J."/>
            <person name="Lucas S."/>
            <person name="Mangogna M."/>
            <person name="McGinnis K."/>
            <person name="Medlin L.K."/>
            <person name="Montsant A."/>
            <person name="Oudot-Le Secq M.P."/>
            <person name="Napoli C."/>
            <person name="Obornik M."/>
            <person name="Parker M.S."/>
            <person name="Petit J.L."/>
            <person name="Porcel B.M."/>
            <person name="Poulsen N."/>
            <person name="Robison M."/>
            <person name="Rychlewski L."/>
            <person name="Rynearson T.A."/>
            <person name="Schmutz J."/>
            <person name="Shapiro H."/>
            <person name="Siaut M."/>
            <person name="Stanley M."/>
            <person name="Sussman M.R."/>
            <person name="Taylor A.R."/>
            <person name="Vardi A."/>
            <person name="von Dassow P."/>
            <person name="Vyverman W."/>
            <person name="Willis A."/>
            <person name="Wyrwicz L.S."/>
            <person name="Rokhsar D.S."/>
            <person name="Weissenbach J."/>
            <person name="Armbrust E.V."/>
            <person name="Green B.R."/>
            <person name="Van de Peer Y."/>
            <person name="Grigoriev I.V."/>
        </authorList>
    </citation>
    <scope>NUCLEOTIDE SEQUENCE [LARGE SCALE GENOMIC DNA]</scope>
    <source>
        <strain evidence="2 3">CCMP1335</strain>
    </source>
</reference>
<dbReference type="PaxDb" id="35128-Thaps9003"/>
<dbReference type="GO" id="GO:0008289">
    <property type="term" value="F:lipid binding"/>
    <property type="evidence" value="ECO:0000318"/>
    <property type="project" value="GO_Central"/>
</dbReference>
<dbReference type="eggNOG" id="ENOG502QYY0">
    <property type="taxonomic scope" value="Eukaryota"/>
</dbReference>
<dbReference type="GO" id="GO:0005741">
    <property type="term" value="C:mitochondrial outer membrane"/>
    <property type="evidence" value="ECO:0000318"/>
    <property type="project" value="GO_Central"/>
</dbReference>
<name>B8CA38_THAPS</name>